<dbReference type="PANTHER" id="PTHR34980:SF2">
    <property type="entry name" value="INNER MEMBRANE PROTEIN YHAH-RELATED"/>
    <property type="match status" value="1"/>
</dbReference>
<gene>
    <name evidence="3" type="ORF">C0081_04780</name>
</gene>
<keyword evidence="2" id="KW-0812">Transmembrane</keyword>
<keyword evidence="2" id="KW-1133">Transmembrane helix</keyword>
<sequence>MNMAAAVRAVFNKYATFSGRARRAEYWWWTLALILTSIAVGIVDVTLFPEGMVPSSDLQSEGGDYEGPLSTILYLATLLPSLAVGVRRLHDVGKSGWWMFIVLVPLFGMLYLIYLNIRKGDEGSNLYGPDPLNAFAVSSSIAHSPQNEAPEATSPSKAVQPKRASWRAPSMGKDDFKSTQDRFKDK</sequence>
<feature type="compositionally biased region" description="Polar residues" evidence="1">
    <location>
        <begin position="143"/>
        <end position="157"/>
    </location>
</feature>
<dbReference type="Proteomes" id="UP000234881">
    <property type="component" value="Unassembled WGS sequence"/>
</dbReference>
<reference evidence="3 4" key="1">
    <citation type="submission" date="2018-01" db="EMBL/GenBank/DDBJ databases">
        <title>The draft genome sequence of Cohaesibacter sp. H1304.</title>
        <authorList>
            <person name="Wang N.-N."/>
            <person name="Du Z.-J."/>
        </authorList>
    </citation>
    <scope>NUCLEOTIDE SEQUENCE [LARGE SCALE GENOMIC DNA]</scope>
    <source>
        <strain evidence="3 4">H1304</strain>
    </source>
</reference>
<evidence type="ECO:0000256" key="2">
    <source>
        <dbReference type="SAM" id="Phobius"/>
    </source>
</evidence>
<dbReference type="InterPro" id="IPR008523">
    <property type="entry name" value="DUF805"/>
</dbReference>
<feature type="compositionally biased region" description="Basic and acidic residues" evidence="1">
    <location>
        <begin position="172"/>
        <end position="186"/>
    </location>
</feature>
<evidence type="ECO:0000313" key="3">
    <source>
        <dbReference type="EMBL" id="PLW78411.1"/>
    </source>
</evidence>
<organism evidence="3 4">
    <name type="scientific">Cohaesibacter celericrescens</name>
    <dbReference type="NCBI Taxonomy" id="2067669"/>
    <lineage>
        <taxon>Bacteria</taxon>
        <taxon>Pseudomonadati</taxon>
        <taxon>Pseudomonadota</taxon>
        <taxon>Alphaproteobacteria</taxon>
        <taxon>Hyphomicrobiales</taxon>
        <taxon>Cohaesibacteraceae</taxon>
    </lineage>
</organism>
<keyword evidence="2" id="KW-0472">Membrane</keyword>
<dbReference type="PANTHER" id="PTHR34980">
    <property type="entry name" value="INNER MEMBRANE PROTEIN-RELATED-RELATED"/>
    <property type="match status" value="1"/>
</dbReference>
<accession>A0A2N5XV74</accession>
<dbReference type="RefSeq" id="WP_101532662.1">
    <property type="nucleotide sequence ID" value="NZ_JBFHIU010000001.1"/>
</dbReference>
<feature type="transmembrane region" description="Helical" evidence="2">
    <location>
        <begin position="26"/>
        <end position="48"/>
    </location>
</feature>
<feature type="region of interest" description="Disordered" evidence="1">
    <location>
        <begin position="143"/>
        <end position="186"/>
    </location>
</feature>
<dbReference type="Pfam" id="PF05656">
    <property type="entry name" value="DUF805"/>
    <property type="match status" value="1"/>
</dbReference>
<name>A0A2N5XV74_9HYPH</name>
<keyword evidence="4" id="KW-1185">Reference proteome</keyword>
<protein>
    <submittedName>
        <fullName evidence="3">DUF805 domain-containing protein</fullName>
    </submittedName>
</protein>
<dbReference type="OrthoDB" id="9812349at2"/>
<dbReference type="GO" id="GO:0005886">
    <property type="term" value="C:plasma membrane"/>
    <property type="evidence" value="ECO:0007669"/>
    <property type="project" value="TreeGrafter"/>
</dbReference>
<evidence type="ECO:0000313" key="4">
    <source>
        <dbReference type="Proteomes" id="UP000234881"/>
    </source>
</evidence>
<proteinExistence type="predicted"/>
<evidence type="ECO:0000256" key="1">
    <source>
        <dbReference type="SAM" id="MobiDB-lite"/>
    </source>
</evidence>
<comment type="caution">
    <text evidence="3">The sequence shown here is derived from an EMBL/GenBank/DDBJ whole genome shotgun (WGS) entry which is preliminary data.</text>
</comment>
<dbReference type="EMBL" id="PKUQ01000008">
    <property type="protein sequence ID" value="PLW78411.1"/>
    <property type="molecule type" value="Genomic_DNA"/>
</dbReference>
<feature type="transmembrane region" description="Helical" evidence="2">
    <location>
        <begin position="98"/>
        <end position="117"/>
    </location>
</feature>
<dbReference type="AlphaFoldDB" id="A0A2N5XV74"/>